<evidence type="ECO:0000313" key="3">
    <source>
        <dbReference type="Proteomes" id="UP000287156"/>
    </source>
</evidence>
<protein>
    <recommendedName>
        <fullName evidence="4">DUF5316 domain-containing protein</fullName>
    </recommendedName>
</protein>
<dbReference type="Proteomes" id="UP000287156">
    <property type="component" value="Unassembled WGS sequence"/>
</dbReference>
<reference evidence="2" key="1">
    <citation type="submission" date="2018-12" db="EMBL/GenBank/DDBJ databases">
        <authorList>
            <person name="Sun L."/>
            <person name="Chen Z."/>
        </authorList>
    </citation>
    <scope>NUCLEOTIDE SEQUENCE [LARGE SCALE GENOMIC DNA]</scope>
    <source>
        <strain evidence="2">3-2-2</strain>
    </source>
</reference>
<dbReference type="Pfam" id="PF17247">
    <property type="entry name" value="DUF5316"/>
    <property type="match status" value="1"/>
</dbReference>
<keyword evidence="1" id="KW-1133">Transmembrane helix</keyword>
<name>A0A429XX30_9BACI</name>
<dbReference type="RefSeq" id="WP_126051438.1">
    <property type="nucleotide sequence ID" value="NZ_QYTV02000006.1"/>
</dbReference>
<feature type="transmembrane region" description="Helical" evidence="1">
    <location>
        <begin position="71"/>
        <end position="92"/>
    </location>
</feature>
<keyword evidence="1" id="KW-0472">Membrane</keyword>
<dbReference type="OrthoDB" id="1927595at2"/>
<sequence length="93" mass="10162">MKYFLIGILLSVVALCITVIGIDKVVLVNGGIGLFFLALSMITSGSLVSGDRMRANFTSETMEERHKRTSVSMRLVLLGLPNIVAAACFLYFF</sequence>
<keyword evidence="3" id="KW-1185">Reference proteome</keyword>
<accession>A0A429XX30</accession>
<dbReference type="InterPro" id="IPR035167">
    <property type="entry name" value="DUF5316"/>
</dbReference>
<dbReference type="EMBL" id="QYTV02000006">
    <property type="protein sequence ID" value="RST73058.1"/>
    <property type="molecule type" value="Genomic_DNA"/>
</dbReference>
<gene>
    <name evidence="2" type="ORF">D4T97_014345</name>
</gene>
<organism evidence="2 3">
    <name type="scientific">Siminovitchia acidinfaciens</name>
    <dbReference type="NCBI Taxonomy" id="2321395"/>
    <lineage>
        <taxon>Bacteria</taxon>
        <taxon>Bacillati</taxon>
        <taxon>Bacillota</taxon>
        <taxon>Bacilli</taxon>
        <taxon>Bacillales</taxon>
        <taxon>Bacillaceae</taxon>
        <taxon>Siminovitchia</taxon>
    </lineage>
</organism>
<evidence type="ECO:0008006" key="4">
    <source>
        <dbReference type="Google" id="ProtNLM"/>
    </source>
</evidence>
<keyword evidence="1" id="KW-0812">Transmembrane</keyword>
<dbReference type="AlphaFoldDB" id="A0A429XX30"/>
<evidence type="ECO:0000256" key="1">
    <source>
        <dbReference type="SAM" id="Phobius"/>
    </source>
</evidence>
<comment type="caution">
    <text evidence="2">The sequence shown here is derived from an EMBL/GenBank/DDBJ whole genome shotgun (WGS) entry which is preliminary data.</text>
</comment>
<proteinExistence type="predicted"/>
<feature type="transmembrane region" description="Helical" evidence="1">
    <location>
        <begin position="31"/>
        <end position="50"/>
    </location>
</feature>
<evidence type="ECO:0000313" key="2">
    <source>
        <dbReference type="EMBL" id="RST73058.1"/>
    </source>
</evidence>